<sequence length="440" mass="48934">MSAAPEYFAEFPIIAFEGEETANELAYRYYDKNRVVLGKTMEEHLRFAVCMWHTFCWPGSDVFGGGTFDRPWMSHPGGTEAAALKRATALDFVRKLDLPFYCFHDVDVMEPAADVAQYQRNFGMAVDHLEQLQGETGRKLLWGTANLFSDPRYAAGAATSPDPEVYAWAALQVRSALDATHRLGGANYVLWGGREGYETLLNTNLSRELDNFGRFLNLVVEHKHKIGFTGTILIEPKPHEPTKHQYDFDTATVYGFLKRYGLENEVCVNIEANHATLSGHTFEHEIAMANALGIFGSIDANRGDHQNGWDTDQFPNSIEEVTLAMVEIIRAGGFTTGGFNFDAKVRRQSVDAEDLLHGHIGGVDVIAAGLLAAERIIEDGRIDAFRKERYAGWDGDLGRKVHAEGTSLADIADLAVAQNLAPRHRSGKQERLENLVNRLV</sequence>
<keyword evidence="9" id="KW-0460">Magnesium</keyword>
<dbReference type="PROSITE" id="PS51415">
    <property type="entry name" value="XYLOSE_ISOMERASE"/>
    <property type="match status" value="1"/>
</dbReference>
<evidence type="ECO:0000313" key="12">
    <source>
        <dbReference type="EMBL" id="RIV81079.1"/>
    </source>
</evidence>
<evidence type="ECO:0000313" key="13">
    <source>
        <dbReference type="Proteomes" id="UP000265366"/>
    </source>
</evidence>
<dbReference type="Gene3D" id="3.20.20.150">
    <property type="entry name" value="Divalent-metal-dependent TIM barrel enzymes"/>
    <property type="match status" value="1"/>
</dbReference>
<keyword evidence="7 9" id="KW-0119">Carbohydrate metabolism</keyword>
<feature type="binding site" evidence="9">
    <location>
        <position position="271"/>
    </location>
    <ligand>
        <name>Mg(2+)</name>
        <dbReference type="ChEBI" id="CHEBI:18420"/>
        <label>2</label>
    </ligand>
</feature>
<feature type="binding site" evidence="9">
    <location>
        <position position="299"/>
    </location>
    <ligand>
        <name>Mg(2+)</name>
        <dbReference type="ChEBI" id="CHEBI:18420"/>
        <label>1</label>
    </ligand>
</feature>
<comment type="caution">
    <text evidence="12">The sequence shown here is derived from an EMBL/GenBank/DDBJ whole genome shotgun (WGS) entry which is preliminary data.</text>
</comment>
<dbReference type="NCBIfam" id="NF003998">
    <property type="entry name" value="PRK05474.1"/>
    <property type="match status" value="1"/>
</dbReference>
<dbReference type="NCBIfam" id="TIGR02630">
    <property type="entry name" value="xylose_isom_A"/>
    <property type="match status" value="1"/>
</dbReference>
<protein>
    <recommendedName>
        <fullName evidence="3 9">Xylose isomerase</fullName>
        <ecNumber evidence="3 9">5.3.1.5</ecNumber>
    </recommendedName>
</protein>
<comment type="catalytic activity">
    <reaction evidence="8 9 10">
        <text>alpha-D-xylose = alpha-D-xylulofuranose</text>
        <dbReference type="Rhea" id="RHEA:22816"/>
        <dbReference type="ChEBI" id="CHEBI:28518"/>
        <dbReference type="ChEBI" id="CHEBI:188998"/>
        <dbReference type="EC" id="5.3.1.5"/>
    </reaction>
</comment>
<evidence type="ECO:0000256" key="6">
    <source>
        <dbReference type="ARBA" id="ARBA00023235"/>
    </source>
</evidence>
<feature type="binding site" evidence="9">
    <location>
        <position position="310"/>
    </location>
    <ligand>
        <name>Mg(2+)</name>
        <dbReference type="ChEBI" id="CHEBI:18420"/>
        <label>2</label>
    </ligand>
</feature>
<keyword evidence="13" id="KW-1185">Reference proteome</keyword>
<dbReference type="OrthoDB" id="9763981at2"/>
<dbReference type="InterPro" id="IPR001998">
    <property type="entry name" value="Xylose_isomerase"/>
</dbReference>
<dbReference type="InterPro" id="IPR013452">
    <property type="entry name" value="Xylose_isom_bac"/>
</dbReference>
<name>A0A3A1P1T0_9SPHN</name>
<evidence type="ECO:0000256" key="8">
    <source>
        <dbReference type="ARBA" id="ARBA00033659"/>
    </source>
</evidence>
<dbReference type="EC" id="5.3.1.5" evidence="3 9"/>
<dbReference type="HAMAP" id="MF_00455">
    <property type="entry name" value="Xylose_isom_A"/>
    <property type="match status" value="1"/>
</dbReference>
<evidence type="ECO:0000256" key="5">
    <source>
        <dbReference type="ARBA" id="ARBA00022723"/>
    </source>
</evidence>
<accession>A0A3A1P1T0</accession>
<comment type="similarity">
    <text evidence="1 9 10">Belongs to the xylose isomerase family.</text>
</comment>
<feature type="binding site" evidence="9">
    <location>
        <position position="235"/>
    </location>
    <ligand>
        <name>Mg(2+)</name>
        <dbReference type="ChEBI" id="CHEBI:18420"/>
        <label>1</label>
    </ligand>
</feature>
<dbReference type="SUPFAM" id="SSF51658">
    <property type="entry name" value="Xylose isomerase-like"/>
    <property type="match status" value="1"/>
</dbReference>
<evidence type="ECO:0000256" key="4">
    <source>
        <dbReference type="ARBA" id="ARBA00022629"/>
    </source>
</evidence>
<keyword evidence="6 9" id="KW-0413">Isomerase</keyword>
<evidence type="ECO:0000256" key="1">
    <source>
        <dbReference type="ARBA" id="ARBA00005765"/>
    </source>
</evidence>
<gene>
    <name evidence="9 12" type="primary">xylA</name>
    <name evidence="12" type="ORF">D2V17_17750</name>
</gene>
<dbReference type="AlphaFoldDB" id="A0A3A1P1T0"/>
<dbReference type="GO" id="GO:0009045">
    <property type="term" value="F:xylose isomerase activity"/>
    <property type="evidence" value="ECO:0007669"/>
    <property type="project" value="UniProtKB-UniRule"/>
</dbReference>
<dbReference type="PANTHER" id="PTHR48408">
    <property type="match status" value="1"/>
</dbReference>
<dbReference type="InterPro" id="IPR036237">
    <property type="entry name" value="Xyl_isomerase-like_sf"/>
</dbReference>
<proteinExistence type="inferred from homology"/>
<keyword evidence="4 9" id="KW-0859">Xylose metabolism</keyword>
<dbReference type="GO" id="GO:0005737">
    <property type="term" value="C:cytoplasm"/>
    <property type="evidence" value="ECO:0007669"/>
    <property type="project" value="UniProtKB-SubCell"/>
</dbReference>
<dbReference type="PANTHER" id="PTHR48408:SF1">
    <property type="entry name" value="XYLOSE ISOMERASE"/>
    <property type="match status" value="1"/>
</dbReference>
<feature type="binding site" evidence="9">
    <location>
        <position position="342"/>
    </location>
    <ligand>
        <name>Mg(2+)</name>
        <dbReference type="ChEBI" id="CHEBI:18420"/>
        <label>1</label>
    </ligand>
</feature>
<dbReference type="EMBL" id="QXFM01000139">
    <property type="protein sequence ID" value="RIV81079.1"/>
    <property type="molecule type" value="Genomic_DNA"/>
</dbReference>
<feature type="binding site" evidence="9">
    <location>
        <position position="312"/>
    </location>
    <ligand>
        <name>Mg(2+)</name>
        <dbReference type="ChEBI" id="CHEBI:18420"/>
        <label>2</label>
    </ligand>
</feature>
<reference evidence="12 13" key="1">
    <citation type="submission" date="2018-08" db="EMBL/GenBank/DDBJ databases">
        <title>Erythrobacter zhengii sp.nov., a bacterium isolated from deep-sea sediment.</title>
        <authorList>
            <person name="Fang C."/>
            <person name="Wu Y.-H."/>
            <person name="Sun C."/>
            <person name="Wang H."/>
            <person name="Cheng H."/>
            <person name="Meng F.-X."/>
            <person name="Wang C.-S."/>
            <person name="Xu X.-W."/>
        </authorList>
    </citation>
    <scope>NUCLEOTIDE SEQUENCE [LARGE SCALE GENOMIC DNA]</scope>
    <source>
        <strain evidence="12 13">CCTCC AB 2015396</strain>
    </source>
</reference>
<keyword evidence="9" id="KW-0963">Cytoplasm</keyword>
<evidence type="ECO:0000256" key="9">
    <source>
        <dbReference type="HAMAP-Rule" id="MF_00455"/>
    </source>
</evidence>
<feature type="active site" evidence="9">
    <location>
        <position position="104"/>
    </location>
</feature>
<feature type="binding site" evidence="9">
    <location>
        <position position="271"/>
    </location>
    <ligand>
        <name>Mg(2+)</name>
        <dbReference type="ChEBI" id="CHEBI:18420"/>
        <label>1</label>
    </ligand>
</feature>
<dbReference type="PRINTS" id="PR00688">
    <property type="entry name" value="XYLOSISMRASE"/>
</dbReference>
<evidence type="ECO:0000256" key="10">
    <source>
        <dbReference type="RuleBase" id="RU000609"/>
    </source>
</evidence>
<evidence type="ECO:0000256" key="3">
    <source>
        <dbReference type="ARBA" id="ARBA00011958"/>
    </source>
</evidence>
<comment type="cofactor">
    <cofactor evidence="9">
        <name>Mg(2+)</name>
        <dbReference type="ChEBI" id="CHEBI:18420"/>
    </cofactor>
    <text evidence="9">Binds 2 magnesium ions per subunit.</text>
</comment>
<dbReference type="GO" id="GO:0042732">
    <property type="term" value="P:D-xylose metabolic process"/>
    <property type="evidence" value="ECO:0007669"/>
    <property type="project" value="UniProtKB-UniRule"/>
</dbReference>
<keyword evidence="5 9" id="KW-0479">Metal-binding</keyword>
<feature type="binding site" evidence="9">
    <location>
        <position position="274"/>
    </location>
    <ligand>
        <name>Mg(2+)</name>
        <dbReference type="ChEBI" id="CHEBI:18420"/>
        <label>2</label>
    </ligand>
</feature>
<evidence type="ECO:0000256" key="7">
    <source>
        <dbReference type="ARBA" id="ARBA00023277"/>
    </source>
</evidence>
<comment type="subcellular location">
    <subcellularLocation>
        <location evidence="9 11">Cytoplasm</location>
    </subcellularLocation>
</comment>
<dbReference type="GO" id="GO:0000287">
    <property type="term" value="F:magnesium ion binding"/>
    <property type="evidence" value="ECO:0007669"/>
    <property type="project" value="UniProtKB-UniRule"/>
</dbReference>
<feature type="active site" evidence="9">
    <location>
        <position position="107"/>
    </location>
</feature>
<evidence type="ECO:0000256" key="11">
    <source>
        <dbReference type="RuleBase" id="RU000610"/>
    </source>
</evidence>
<evidence type="ECO:0000256" key="2">
    <source>
        <dbReference type="ARBA" id="ARBA00011881"/>
    </source>
</evidence>
<dbReference type="RefSeq" id="WP_119594436.1">
    <property type="nucleotide sequence ID" value="NZ_QXFM01000139.1"/>
</dbReference>
<organism evidence="12 13">
    <name type="scientific">Aurantiacibacter xanthus</name>
    <dbReference type="NCBI Taxonomy" id="1784712"/>
    <lineage>
        <taxon>Bacteria</taxon>
        <taxon>Pseudomonadati</taxon>
        <taxon>Pseudomonadota</taxon>
        <taxon>Alphaproteobacteria</taxon>
        <taxon>Sphingomonadales</taxon>
        <taxon>Erythrobacteraceae</taxon>
        <taxon>Aurantiacibacter</taxon>
    </lineage>
</organism>
<comment type="subunit">
    <text evidence="2 9 11">Homotetramer.</text>
</comment>
<dbReference type="Proteomes" id="UP000265366">
    <property type="component" value="Unassembled WGS sequence"/>
</dbReference>